<protein>
    <submittedName>
        <fullName evidence="1">Uncharacterized protein</fullName>
    </submittedName>
</protein>
<accession>A0A9W7G366</accession>
<proteinExistence type="predicted"/>
<evidence type="ECO:0000313" key="2">
    <source>
        <dbReference type="Proteomes" id="UP001165082"/>
    </source>
</evidence>
<organism evidence="1 2">
    <name type="scientific">Triparma retinervis</name>
    <dbReference type="NCBI Taxonomy" id="2557542"/>
    <lineage>
        <taxon>Eukaryota</taxon>
        <taxon>Sar</taxon>
        <taxon>Stramenopiles</taxon>
        <taxon>Ochrophyta</taxon>
        <taxon>Bolidophyceae</taxon>
        <taxon>Parmales</taxon>
        <taxon>Triparmaceae</taxon>
        <taxon>Triparma</taxon>
    </lineage>
</organism>
<keyword evidence="2" id="KW-1185">Reference proteome</keyword>
<evidence type="ECO:0000313" key="1">
    <source>
        <dbReference type="EMBL" id="GMI30757.1"/>
    </source>
</evidence>
<dbReference type="AlphaFoldDB" id="A0A9W7G366"/>
<dbReference type="EMBL" id="BRXZ01007646">
    <property type="protein sequence ID" value="GMI30757.1"/>
    <property type="molecule type" value="Genomic_DNA"/>
</dbReference>
<comment type="caution">
    <text evidence="1">The sequence shown here is derived from an EMBL/GenBank/DDBJ whole genome shotgun (WGS) entry which is preliminary data.</text>
</comment>
<sequence>DTLRILGAMHECRVVILETPKTIAMRNAAAGNAGVWPLVFLNVDVGDVREGLIAGGKHEGLAVKFIKQNMGTL</sequence>
<dbReference type="Proteomes" id="UP001165082">
    <property type="component" value="Unassembled WGS sequence"/>
</dbReference>
<name>A0A9W7G366_9STRA</name>
<gene>
    <name evidence="1" type="ORF">TrRE_jg11963</name>
</gene>
<feature type="non-terminal residue" evidence="1">
    <location>
        <position position="1"/>
    </location>
</feature>
<reference evidence="1" key="1">
    <citation type="submission" date="2022-07" db="EMBL/GenBank/DDBJ databases">
        <title>Genome analysis of Parmales, a sister group of diatoms, reveals the evolutionary specialization of diatoms from phago-mixotrophs to photoautotrophs.</title>
        <authorList>
            <person name="Ban H."/>
            <person name="Sato S."/>
            <person name="Yoshikawa S."/>
            <person name="Kazumasa Y."/>
            <person name="Nakamura Y."/>
            <person name="Ichinomiya M."/>
            <person name="Saitoh K."/>
            <person name="Sato N."/>
            <person name="Blanc-Mathieu R."/>
            <person name="Endo H."/>
            <person name="Kuwata A."/>
            <person name="Ogata H."/>
        </authorList>
    </citation>
    <scope>NUCLEOTIDE SEQUENCE</scope>
</reference>